<keyword evidence="1 4" id="KW-0853">WD repeat</keyword>
<comment type="caution">
    <text evidence="5">The sequence shown here is derived from an EMBL/GenBank/DDBJ whole genome shotgun (WGS) entry which is preliminary data.</text>
</comment>
<keyword evidence="6" id="KW-1185">Reference proteome</keyword>
<feature type="repeat" description="WD" evidence="4">
    <location>
        <begin position="43"/>
        <end position="84"/>
    </location>
</feature>
<evidence type="ECO:0000256" key="3">
    <source>
        <dbReference type="ARBA" id="ARBA00038366"/>
    </source>
</evidence>
<keyword evidence="2" id="KW-0677">Repeat</keyword>
<dbReference type="PANTHER" id="PTHR19856:SF0">
    <property type="entry name" value="WD REPEAT-CONTAINING PROTEIN 1"/>
    <property type="match status" value="1"/>
</dbReference>
<evidence type="ECO:0000256" key="1">
    <source>
        <dbReference type="ARBA" id="ARBA00022574"/>
    </source>
</evidence>
<dbReference type="EMBL" id="QNGE01004173">
    <property type="protein sequence ID" value="KAA3673145.1"/>
    <property type="molecule type" value="Genomic_DNA"/>
</dbReference>
<protein>
    <submittedName>
        <fullName evidence="5">Uncharacterized protein</fullName>
    </submittedName>
</protein>
<reference evidence="5 6" key="1">
    <citation type="journal article" date="2019" name="Gigascience">
        <title>Whole-genome sequence of the oriental lung fluke Paragonimus westermani.</title>
        <authorList>
            <person name="Oey H."/>
            <person name="Zakrzewski M."/>
            <person name="Narain K."/>
            <person name="Devi K.R."/>
            <person name="Agatsuma T."/>
            <person name="Nawaratna S."/>
            <person name="Gobert G.N."/>
            <person name="Jones M.K."/>
            <person name="Ragan M.A."/>
            <person name="McManus D.P."/>
            <person name="Krause L."/>
        </authorList>
    </citation>
    <scope>NUCLEOTIDE SEQUENCE [LARGE SCALE GENOMIC DNA]</scope>
    <source>
        <strain evidence="5 6">IND2009</strain>
    </source>
</reference>
<dbReference type="Pfam" id="PF00400">
    <property type="entry name" value="WD40"/>
    <property type="match status" value="3"/>
</dbReference>
<dbReference type="PROSITE" id="PS50294">
    <property type="entry name" value="WD_REPEATS_REGION"/>
    <property type="match status" value="2"/>
</dbReference>
<dbReference type="PROSITE" id="PS50082">
    <property type="entry name" value="WD_REPEATS_2"/>
    <property type="match status" value="3"/>
</dbReference>
<dbReference type="GO" id="GO:0030864">
    <property type="term" value="C:cortical actin cytoskeleton"/>
    <property type="evidence" value="ECO:0007669"/>
    <property type="project" value="TreeGrafter"/>
</dbReference>
<evidence type="ECO:0000256" key="4">
    <source>
        <dbReference type="PROSITE-ProRule" id="PRU00221"/>
    </source>
</evidence>
<dbReference type="Proteomes" id="UP000324629">
    <property type="component" value="Unassembled WGS sequence"/>
</dbReference>
<dbReference type="InterPro" id="IPR001680">
    <property type="entry name" value="WD40_rpt"/>
</dbReference>
<evidence type="ECO:0000313" key="5">
    <source>
        <dbReference type="EMBL" id="KAA3673145.1"/>
    </source>
</evidence>
<feature type="repeat" description="WD" evidence="4">
    <location>
        <begin position="174"/>
        <end position="215"/>
    </location>
</feature>
<dbReference type="PANTHER" id="PTHR19856">
    <property type="entry name" value="WD-REPEATCONTAINING PROTEIN WDR1"/>
    <property type="match status" value="1"/>
</dbReference>
<dbReference type="GO" id="GO:0051015">
    <property type="term" value="F:actin filament binding"/>
    <property type="evidence" value="ECO:0007669"/>
    <property type="project" value="TreeGrafter"/>
</dbReference>
<sequence>MELEKVIPPLPRVVRGKPVVLGADPKGTYLLYASGNSVVLRNLKHHSTFVNVVRFCPTGTCFISTGSDGKIFIYDAENGSTVGELGNPAHKGGIYGACFSKDGSRFLSASADKSLKLWKVDGQQFTFLSQYEFENKPENMLPILARLLISVFQITDEEDEHQLPTLKSICSEWWQRQTARVTAIGWSPNGRRIATGSLDTSIAIWSLDTPKHAIVLCNAHPMSNSTSLSWMDDCNLTSTALDGSVRSWKVSTP</sequence>
<organism evidence="5 6">
    <name type="scientific">Paragonimus westermani</name>
    <dbReference type="NCBI Taxonomy" id="34504"/>
    <lineage>
        <taxon>Eukaryota</taxon>
        <taxon>Metazoa</taxon>
        <taxon>Spiralia</taxon>
        <taxon>Lophotrochozoa</taxon>
        <taxon>Platyhelminthes</taxon>
        <taxon>Trematoda</taxon>
        <taxon>Digenea</taxon>
        <taxon>Plagiorchiida</taxon>
        <taxon>Troglotremata</taxon>
        <taxon>Troglotrematidae</taxon>
        <taxon>Paragonimus</taxon>
    </lineage>
</organism>
<dbReference type="SMART" id="SM00320">
    <property type="entry name" value="WD40"/>
    <property type="match status" value="4"/>
</dbReference>
<comment type="similarity">
    <text evidence="3">Belongs to the WD repeat AIP1 family.</text>
</comment>
<dbReference type="GO" id="GO:0040011">
    <property type="term" value="P:locomotion"/>
    <property type="evidence" value="ECO:0007669"/>
    <property type="project" value="TreeGrafter"/>
</dbReference>
<dbReference type="AlphaFoldDB" id="A0A5J4NCD7"/>
<proteinExistence type="inferred from homology"/>
<name>A0A5J4NCD7_9TREM</name>
<dbReference type="SUPFAM" id="SSF50978">
    <property type="entry name" value="WD40 repeat-like"/>
    <property type="match status" value="1"/>
</dbReference>
<dbReference type="InterPro" id="IPR020472">
    <property type="entry name" value="WD40_PAC1"/>
</dbReference>
<dbReference type="Gene3D" id="2.130.10.10">
    <property type="entry name" value="YVTN repeat-like/Quinoprotein amine dehydrogenase"/>
    <property type="match status" value="2"/>
</dbReference>
<dbReference type="InterPro" id="IPR036322">
    <property type="entry name" value="WD40_repeat_dom_sf"/>
</dbReference>
<dbReference type="PRINTS" id="PR00320">
    <property type="entry name" value="GPROTEINBRPT"/>
</dbReference>
<gene>
    <name evidence="5" type="ORF">DEA37_0014945</name>
</gene>
<accession>A0A5J4NCD7</accession>
<evidence type="ECO:0000256" key="2">
    <source>
        <dbReference type="ARBA" id="ARBA00022737"/>
    </source>
</evidence>
<evidence type="ECO:0000313" key="6">
    <source>
        <dbReference type="Proteomes" id="UP000324629"/>
    </source>
</evidence>
<feature type="repeat" description="WD" evidence="4">
    <location>
        <begin position="87"/>
        <end position="121"/>
    </location>
</feature>
<dbReference type="InterPro" id="IPR015943">
    <property type="entry name" value="WD40/YVTN_repeat-like_dom_sf"/>
</dbReference>
<dbReference type="GO" id="GO:0030042">
    <property type="term" value="P:actin filament depolymerization"/>
    <property type="evidence" value="ECO:0007669"/>
    <property type="project" value="TreeGrafter"/>
</dbReference>